<reference evidence="2 3" key="1">
    <citation type="submission" date="2019-08" db="EMBL/GenBank/DDBJ databases">
        <title>Whole genome of Aphis craccivora.</title>
        <authorList>
            <person name="Voronova N.V."/>
            <person name="Shulinski R.S."/>
            <person name="Bandarenka Y.V."/>
            <person name="Zhorov D.G."/>
            <person name="Warner D."/>
        </authorList>
    </citation>
    <scope>NUCLEOTIDE SEQUENCE [LARGE SCALE GENOMIC DNA]</scope>
    <source>
        <strain evidence="2">180601</strain>
        <tissue evidence="2">Whole Body</tissue>
    </source>
</reference>
<keyword evidence="1" id="KW-0472">Membrane</keyword>
<gene>
    <name evidence="2" type="ORF">FWK35_00031950</name>
</gene>
<dbReference type="Proteomes" id="UP000478052">
    <property type="component" value="Unassembled WGS sequence"/>
</dbReference>
<keyword evidence="3" id="KW-1185">Reference proteome</keyword>
<protein>
    <submittedName>
        <fullName evidence="2">Uncharacterized protein</fullName>
    </submittedName>
</protein>
<proteinExistence type="predicted"/>
<dbReference type="AlphaFoldDB" id="A0A6G0YVF8"/>
<name>A0A6G0YVF8_APHCR</name>
<evidence type="ECO:0000313" key="3">
    <source>
        <dbReference type="Proteomes" id="UP000478052"/>
    </source>
</evidence>
<dbReference type="EMBL" id="VUJU01002290">
    <property type="protein sequence ID" value="KAF0761817.1"/>
    <property type="molecule type" value="Genomic_DNA"/>
</dbReference>
<comment type="caution">
    <text evidence="2">The sequence shown here is derived from an EMBL/GenBank/DDBJ whole genome shotgun (WGS) entry which is preliminary data.</text>
</comment>
<evidence type="ECO:0000256" key="1">
    <source>
        <dbReference type="SAM" id="Phobius"/>
    </source>
</evidence>
<sequence length="45" mass="5096">MNGNFSMAPLLFQQLYVIHVKVNSVLITAAFILLTNKTESCHEKM</sequence>
<evidence type="ECO:0000313" key="2">
    <source>
        <dbReference type="EMBL" id="KAF0761817.1"/>
    </source>
</evidence>
<organism evidence="2 3">
    <name type="scientific">Aphis craccivora</name>
    <name type="common">Cowpea aphid</name>
    <dbReference type="NCBI Taxonomy" id="307492"/>
    <lineage>
        <taxon>Eukaryota</taxon>
        <taxon>Metazoa</taxon>
        <taxon>Ecdysozoa</taxon>
        <taxon>Arthropoda</taxon>
        <taxon>Hexapoda</taxon>
        <taxon>Insecta</taxon>
        <taxon>Pterygota</taxon>
        <taxon>Neoptera</taxon>
        <taxon>Paraneoptera</taxon>
        <taxon>Hemiptera</taxon>
        <taxon>Sternorrhyncha</taxon>
        <taxon>Aphidomorpha</taxon>
        <taxon>Aphidoidea</taxon>
        <taxon>Aphididae</taxon>
        <taxon>Aphidini</taxon>
        <taxon>Aphis</taxon>
        <taxon>Aphis</taxon>
    </lineage>
</organism>
<feature type="transmembrane region" description="Helical" evidence="1">
    <location>
        <begin position="15"/>
        <end position="35"/>
    </location>
</feature>
<keyword evidence="1" id="KW-1133">Transmembrane helix</keyword>
<keyword evidence="1" id="KW-0812">Transmembrane</keyword>
<accession>A0A6G0YVF8</accession>